<sequence>MISTDYKVALLGDSSVGKSSLVFCYQEKTCSASIYVPTAGASLSRVLVTLPNQHSLALQVWDIGGETSKNTSLLSMYLKGCQAVLLLFDPTKPQTFSNTLSWLDAVKQCFHRDIEGNRRGENLVSVHDQEHLAKQLGLYSYYTSSLTGQGVQSTLRCLAADLLGVPISPEDLKDATNPFMTRPADSSEPCNDSIGMITVASNLHGGSSLTPVTHTHRTENLCAPQERGQRPVRNVSPYNKRSFFSWKRANDRQPSRYLSTSRDSTCSQISSVITAGLPVKHPRIREAVPNVETKLSLIPQPYLDNRPAVLSLQHCQGHEEKIIIATVEDVISQRQSQELSSSTAGCNSITAPIKSECEEKEVRICALPGQNLQCEHSGVKAFQPQEKVSTLNLSWFGCLSGAQHHHARSPIKLT</sequence>
<organism evidence="2 3">
    <name type="scientific">Chlamydomonas eustigma</name>
    <dbReference type="NCBI Taxonomy" id="1157962"/>
    <lineage>
        <taxon>Eukaryota</taxon>
        <taxon>Viridiplantae</taxon>
        <taxon>Chlorophyta</taxon>
        <taxon>core chlorophytes</taxon>
        <taxon>Chlorophyceae</taxon>
        <taxon>CS clade</taxon>
        <taxon>Chlamydomonadales</taxon>
        <taxon>Chlamydomonadaceae</taxon>
        <taxon>Chlamydomonas</taxon>
    </lineage>
</organism>
<dbReference type="PROSITE" id="PS51419">
    <property type="entry name" value="RAB"/>
    <property type="match status" value="1"/>
</dbReference>
<dbReference type="CDD" id="cd00154">
    <property type="entry name" value="Rab"/>
    <property type="match status" value="1"/>
</dbReference>
<accession>A0A250XSG1</accession>
<dbReference type="GO" id="GO:0003924">
    <property type="term" value="F:GTPase activity"/>
    <property type="evidence" value="ECO:0007669"/>
    <property type="project" value="InterPro"/>
</dbReference>
<dbReference type="OrthoDB" id="10254700at2759"/>
<dbReference type="InterPro" id="IPR001806">
    <property type="entry name" value="Small_GTPase"/>
</dbReference>
<dbReference type="SUPFAM" id="SSF52540">
    <property type="entry name" value="P-loop containing nucleoside triphosphate hydrolases"/>
    <property type="match status" value="1"/>
</dbReference>
<comment type="caution">
    <text evidence="2">The sequence shown here is derived from an EMBL/GenBank/DDBJ whole genome shotgun (WGS) entry which is preliminary data.</text>
</comment>
<dbReference type="Pfam" id="PF00071">
    <property type="entry name" value="Ras"/>
    <property type="match status" value="1"/>
</dbReference>
<dbReference type="STRING" id="1157962.A0A250XSG1"/>
<dbReference type="EMBL" id="BEGY01000218">
    <property type="protein sequence ID" value="GAX86031.1"/>
    <property type="molecule type" value="Genomic_DNA"/>
</dbReference>
<protein>
    <submittedName>
        <fullName evidence="2">Uncharacterized protein</fullName>
    </submittedName>
</protein>
<keyword evidence="1" id="KW-0547">Nucleotide-binding</keyword>
<dbReference type="AlphaFoldDB" id="A0A250XSG1"/>
<proteinExistence type="predicted"/>
<dbReference type="PANTHER" id="PTHR47978">
    <property type="match status" value="1"/>
</dbReference>
<keyword evidence="3" id="KW-1185">Reference proteome</keyword>
<evidence type="ECO:0000313" key="2">
    <source>
        <dbReference type="EMBL" id="GAX86031.1"/>
    </source>
</evidence>
<dbReference type="SMART" id="SM00175">
    <property type="entry name" value="RAB"/>
    <property type="match status" value="1"/>
</dbReference>
<dbReference type="PRINTS" id="PR00449">
    <property type="entry name" value="RASTRNSFRMNG"/>
</dbReference>
<evidence type="ECO:0000256" key="1">
    <source>
        <dbReference type="ARBA" id="ARBA00022741"/>
    </source>
</evidence>
<dbReference type="InterPro" id="IPR027417">
    <property type="entry name" value="P-loop_NTPase"/>
</dbReference>
<evidence type="ECO:0000313" key="3">
    <source>
        <dbReference type="Proteomes" id="UP000232323"/>
    </source>
</evidence>
<reference evidence="2 3" key="1">
    <citation type="submission" date="2017-08" db="EMBL/GenBank/DDBJ databases">
        <title>Acidophilic green algal genome provides insights into adaptation to an acidic environment.</title>
        <authorList>
            <person name="Hirooka S."/>
            <person name="Hirose Y."/>
            <person name="Kanesaki Y."/>
            <person name="Higuchi S."/>
            <person name="Fujiwara T."/>
            <person name="Onuma R."/>
            <person name="Era A."/>
            <person name="Ohbayashi R."/>
            <person name="Uzuka A."/>
            <person name="Nozaki H."/>
            <person name="Yoshikawa H."/>
            <person name="Miyagishima S.Y."/>
        </authorList>
    </citation>
    <scope>NUCLEOTIDE SEQUENCE [LARGE SCALE GENOMIC DNA]</scope>
    <source>
        <strain evidence="2 3">NIES-2499</strain>
    </source>
</reference>
<name>A0A250XSG1_9CHLO</name>
<gene>
    <name evidence="2" type="ORF">CEUSTIGMA_g13446.t1</name>
</gene>
<dbReference type="GO" id="GO:0005525">
    <property type="term" value="F:GTP binding"/>
    <property type="evidence" value="ECO:0007669"/>
    <property type="project" value="InterPro"/>
</dbReference>
<dbReference type="Gene3D" id="3.40.50.300">
    <property type="entry name" value="P-loop containing nucleotide triphosphate hydrolases"/>
    <property type="match status" value="1"/>
</dbReference>
<dbReference type="Proteomes" id="UP000232323">
    <property type="component" value="Unassembled WGS sequence"/>
</dbReference>